<comment type="pathway">
    <text evidence="1 11">Metabolic intermediate biosynthesis; chorismate biosynthesis; chorismate from D-erythrose 4-phosphate and phosphoenolpyruvate: step 5/7.</text>
</comment>
<evidence type="ECO:0000256" key="3">
    <source>
        <dbReference type="ARBA" id="ARBA00012154"/>
    </source>
</evidence>
<dbReference type="Proteomes" id="UP001595724">
    <property type="component" value="Unassembled WGS sequence"/>
</dbReference>
<keyword evidence="11" id="KW-0460">Magnesium</keyword>
<dbReference type="InterPro" id="IPR031322">
    <property type="entry name" value="Shikimate/glucono_kinase"/>
</dbReference>
<gene>
    <name evidence="11" type="primary">aroK</name>
    <name evidence="12" type="ORF">ACFOM9_01765</name>
</gene>
<evidence type="ECO:0000313" key="13">
    <source>
        <dbReference type="Proteomes" id="UP001595724"/>
    </source>
</evidence>
<keyword evidence="6 11" id="KW-0547">Nucleotide-binding</keyword>
<comment type="function">
    <text evidence="11">Catalyzes the specific phosphorylation of the 3-hydroxyl group of shikimic acid using ATP as a cosubstrate.</text>
</comment>
<feature type="binding site" evidence="11">
    <location>
        <position position="139"/>
    </location>
    <ligand>
        <name>substrate</name>
    </ligand>
</feature>
<dbReference type="InterPro" id="IPR027417">
    <property type="entry name" value="P-loop_NTPase"/>
</dbReference>
<evidence type="ECO:0000256" key="6">
    <source>
        <dbReference type="ARBA" id="ARBA00022741"/>
    </source>
</evidence>
<proteinExistence type="inferred from homology"/>
<name>A0ABV7URE3_9GAMM</name>
<dbReference type="InterPro" id="IPR000623">
    <property type="entry name" value="Shikimate_kinase/TSH1"/>
</dbReference>
<dbReference type="PANTHER" id="PTHR21087">
    <property type="entry name" value="SHIKIMATE KINASE"/>
    <property type="match status" value="1"/>
</dbReference>
<dbReference type="PANTHER" id="PTHR21087:SF16">
    <property type="entry name" value="SHIKIMATE KINASE 1, CHLOROPLASTIC"/>
    <property type="match status" value="1"/>
</dbReference>
<dbReference type="HAMAP" id="MF_00109">
    <property type="entry name" value="Shikimate_kinase"/>
    <property type="match status" value="1"/>
</dbReference>
<evidence type="ECO:0000256" key="11">
    <source>
        <dbReference type="HAMAP-Rule" id="MF_00109"/>
    </source>
</evidence>
<comment type="catalytic activity">
    <reaction evidence="10 11">
        <text>shikimate + ATP = 3-phosphoshikimate + ADP + H(+)</text>
        <dbReference type="Rhea" id="RHEA:13121"/>
        <dbReference type="ChEBI" id="CHEBI:15378"/>
        <dbReference type="ChEBI" id="CHEBI:30616"/>
        <dbReference type="ChEBI" id="CHEBI:36208"/>
        <dbReference type="ChEBI" id="CHEBI:145989"/>
        <dbReference type="ChEBI" id="CHEBI:456216"/>
        <dbReference type="EC" id="2.7.1.71"/>
    </reaction>
</comment>
<sequence length="186" mass="19706">MNPAPNLVLVGPMGSGKSSIGRRLAQRFGLAFFDADREIEAQAGASIATIFECTGEADFRAREQIVLAGLLAGEGAVIATGGGSVLDPRSRELLHARGFVVHLHVDIAQQLARLARDRSRPLLAGGDREAVLRRLAEVREPLYAQVADLRFDTAAMGAAETAAKLGHLLDARWQATAAAKTDGVRA</sequence>
<dbReference type="PROSITE" id="PS01128">
    <property type="entry name" value="SHIKIMATE_KINASE"/>
    <property type="match status" value="1"/>
</dbReference>
<feature type="binding site" evidence="11">
    <location>
        <position position="82"/>
    </location>
    <ligand>
        <name>substrate</name>
    </ligand>
</feature>
<keyword evidence="11" id="KW-0479">Metal-binding</keyword>
<feature type="binding site" evidence="11">
    <location>
        <begin position="14"/>
        <end position="19"/>
    </location>
    <ligand>
        <name>ATP</name>
        <dbReference type="ChEBI" id="CHEBI:30616"/>
    </ligand>
</feature>
<evidence type="ECO:0000256" key="2">
    <source>
        <dbReference type="ARBA" id="ARBA00006997"/>
    </source>
</evidence>
<accession>A0ABV7URE3</accession>
<protein>
    <recommendedName>
        <fullName evidence="3 11">Shikimate kinase</fullName>
        <shortName evidence="11">SK</shortName>
        <ecNumber evidence="3 11">2.7.1.71</ecNumber>
    </recommendedName>
</protein>
<dbReference type="EC" id="2.7.1.71" evidence="3 11"/>
<feature type="binding site" evidence="11">
    <location>
        <position position="36"/>
    </location>
    <ligand>
        <name>substrate</name>
    </ligand>
</feature>
<keyword evidence="4 11" id="KW-0028">Amino-acid biosynthesis</keyword>
<feature type="binding site" evidence="11">
    <location>
        <position position="18"/>
    </location>
    <ligand>
        <name>Mg(2+)</name>
        <dbReference type="ChEBI" id="CHEBI:18420"/>
    </ligand>
</feature>
<comment type="caution">
    <text evidence="12">The sequence shown here is derived from an EMBL/GenBank/DDBJ whole genome shotgun (WGS) entry which is preliminary data.</text>
</comment>
<evidence type="ECO:0000256" key="9">
    <source>
        <dbReference type="ARBA" id="ARBA00023141"/>
    </source>
</evidence>
<comment type="subcellular location">
    <subcellularLocation>
        <location evidence="11">Cytoplasm</location>
    </subcellularLocation>
</comment>
<keyword evidence="5 11" id="KW-0808">Transferase</keyword>
<dbReference type="PRINTS" id="PR01100">
    <property type="entry name" value="SHIKIMTKNASE"/>
</dbReference>
<evidence type="ECO:0000256" key="8">
    <source>
        <dbReference type="ARBA" id="ARBA00022840"/>
    </source>
</evidence>
<keyword evidence="7 11" id="KW-0418">Kinase</keyword>
<evidence type="ECO:0000256" key="5">
    <source>
        <dbReference type="ARBA" id="ARBA00022679"/>
    </source>
</evidence>
<dbReference type="Pfam" id="PF01202">
    <property type="entry name" value="SKI"/>
    <property type="match status" value="1"/>
</dbReference>
<evidence type="ECO:0000313" key="12">
    <source>
        <dbReference type="EMBL" id="MFC3658804.1"/>
    </source>
</evidence>
<dbReference type="GO" id="GO:0004765">
    <property type="term" value="F:shikimate kinase activity"/>
    <property type="evidence" value="ECO:0007669"/>
    <property type="project" value="UniProtKB-EC"/>
</dbReference>
<keyword evidence="8 11" id="KW-0067">ATP-binding</keyword>
<comment type="subunit">
    <text evidence="11">Monomer.</text>
</comment>
<keyword evidence="13" id="KW-1185">Reference proteome</keyword>
<dbReference type="RefSeq" id="WP_386705597.1">
    <property type="nucleotide sequence ID" value="NZ_JBHRYF010000001.1"/>
</dbReference>
<comment type="cofactor">
    <cofactor evidence="11">
        <name>Mg(2+)</name>
        <dbReference type="ChEBI" id="CHEBI:18420"/>
    </cofactor>
    <text evidence="11">Binds 1 Mg(2+) ion per subunit.</text>
</comment>
<evidence type="ECO:0000256" key="4">
    <source>
        <dbReference type="ARBA" id="ARBA00022605"/>
    </source>
</evidence>
<dbReference type="CDD" id="cd00464">
    <property type="entry name" value="SK"/>
    <property type="match status" value="1"/>
</dbReference>
<evidence type="ECO:0000256" key="7">
    <source>
        <dbReference type="ARBA" id="ARBA00022777"/>
    </source>
</evidence>
<comment type="similarity">
    <text evidence="2 11">Belongs to the shikimate kinase family.</text>
</comment>
<feature type="binding site" evidence="11">
    <location>
        <position position="120"/>
    </location>
    <ligand>
        <name>ATP</name>
        <dbReference type="ChEBI" id="CHEBI:30616"/>
    </ligand>
</feature>
<dbReference type="SUPFAM" id="SSF52540">
    <property type="entry name" value="P-loop containing nucleoside triphosphate hydrolases"/>
    <property type="match status" value="1"/>
</dbReference>
<evidence type="ECO:0000256" key="1">
    <source>
        <dbReference type="ARBA" id="ARBA00004842"/>
    </source>
</evidence>
<dbReference type="EMBL" id="JBHRYF010000001">
    <property type="protein sequence ID" value="MFC3658804.1"/>
    <property type="molecule type" value="Genomic_DNA"/>
</dbReference>
<keyword evidence="11" id="KW-0963">Cytoplasm</keyword>
<organism evidence="12 13">
    <name type="scientific">Luteimonas notoginsengisoli</name>
    <dbReference type="NCBI Taxonomy" id="1578200"/>
    <lineage>
        <taxon>Bacteria</taxon>
        <taxon>Pseudomonadati</taxon>
        <taxon>Pseudomonadota</taxon>
        <taxon>Gammaproteobacteria</taxon>
        <taxon>Lysobacterales</taxon>
        <taxon>Lysobacteraceae</taxon>
        <taxon>Luteimonas</taxon>
    </lineage>
</organism>
<dbReference type="InterPro" id="IPR023000">
    <property type="entry name" value="Shikimate_kinase_CS"/>
</dbReference>
<comment type="caution">
    <text evidence="11">Lacks conserved residue(s) required for the propagation of feature annotation.</text>
</comment>
<feature type="binding site" evidence="11">
    <location>
        <position position="60"/>
    </location>
    <ligand>
        <name>substrate</name>
    </ligand>
</feature>
<dbReference type="Gene3D" id="3.40.50.300">
    <property type="entry name" value="P-loop containing nucleotide triphosphate hydrolases"/>
    <property type="match status" value="1"/>
</dbReference>
<reference evidence="13" key="1">
    <citation type="journal article" date="2019" name="Int. J. Syst. Evol. Microbiol.">
        <title>The Global Catalogue of Microorganisms (GCM) 10K type strain sequencing project: providing services to taxonomists for standard genome sequencing and annotation.</title>
        <authorList>
            <consortium name="The Broad Institute Genomics Platform"/>
            <consortium name="The Broad Institute Genome Sequencing Center for Infectious Disease"/>
            <person name="Wu L."/>
            <person name="Ma J."/>
        </authorList>
    </citation>
    <scope>NUCLEOTIDE SEQUENCE [LARGE SCALE GENOMIC DNA]</scope>
    <source>
        <strain evidence="13">KCTC 42211</strain>
    </source>
</reference>
<keyword evidence="9 11" id="KW-0057">Aromatic amino acid biosynthesis</keyword>
<evidence type="ECO:0000256" key="10">
    <source>
        <dbReference type="ARBA" id="ARBA00048567"/>
    </source>
</evidence>